<organism evidence="6 7">
    <name type="scientific">Rhododendron griersonianum</name>
    <dbReference type="NCBI Taxonomy" id="479676"/>
    <lineage>
        <taxon>Eukaryota</taxon>
        <taxon>Viridiplantae</taxon>
        <taxon>Streptophyta</taxon>
        <taxon>Embryophyta</taxon>
        <taxon>Tracheophyta</taxon>
        <taxon>Spermatophyta</taxon>
        <taxon>Magnoliopsida</taxon>
        <taxon>eudicotyledons</taxon>
        <taxon>Gunneridae</taxon>
        <taxon>Pentapetalae</taxon>
        <taxon>asterids</taxon>
        <taxon>Ericales</taxon>
        <taxon>Ericaceae</taxon>
        <taxon>Ericoideae</taxon>
        <taxon>Rhodoreae</taxon>
        <taxon>Rhododendron</taxon>
    </lineage>
</organism>
<dbReference type="Gene3D" id="3.20.20.70">
    <property type="entry name" value="Aldolase class I"/>
    <property type="match status" value="1"/>
</dbReference>
<keyword evidence="5" id="KW-0119">Carbohydrate metabolism</keyword>
<evidence type="ECO:0000256" key="2">
    <source>
        <dbReference type="ARBA" id="ARBA00006906"/>
    </source>
</evidence>
<dbReference type="AlphaFoldDB" id="A0AAV6LJB8"/>
<comment type="pathway">
    <text evidence="1">Carbohydrate acid metabolism.</text>
</comment>
<comment type="similarity">
    <text evidence="2">Belongs to the KHG/KDPG aldolase family.</text>
</comment>
<sequence length="270" mass="29175">MAVGSYNYTIWPFSSQLGLRPQRRRSSPTATPCCCSPQASLSPVVNSTLSEIKSSGVIACLRAQSAELAMEAACAALRGGISVLEIVMSTPGVFEVLQQLVKDHPTKTLGVGTVLNAKDAKSAVNAGAKFLMSPAMVKDILDDAQGSEALYIPGVMTPTEILSAHGAGAKIVKVYPVSMLDLIGDYIAQGASSVVLSDAIFEKEAMDHRRFNLIHQLSQLAVLRVNEAVQRLEFEFPVAYDFSVANRLLFDDRVAISYEYHPTPLHVQKY</sequence>
<name>A0AAV6LJB8_9ERIC</name>
<evidence type="ECO:0000256" key="1">
    <source>
        <dbReference type="ARBA" id="ARBA00004761"/>
    </source>
</evidence>
<protein>
    <recommendedName>
        <fullName evidence="8">KHG/KDPG aldolase</fullName>
    </recommendedName>
</protein>
<evidence type="ECO:0000256" key="4">
    <source>
        <dbReference type="ARBA" id="ARBA00023239"/>
    </source>
</evidence>
<dbReference type="GO" id="GO:0016829">
    <property type="term" value="F:lyase activity"/>
    <property type="evidence" value="ECO:0007669"/>
    <property type="project" value="UniProtKB-KW"/>
</dbReference>
<evidence type="ECO:0000313" key="6">
    <source>
        <dbReference type="EMBL" id="KAG5565071.1"/>
    </source>
</evidence>
<dbReference type="SUPFAM" id="SSF51569">
    <property type="entry name" value="Aldolase"/>
    <property type="match status" value="1"/>
</dbReference>
<evidence type="ECO:0000313" key="7">
    <source>
        <dbReference type="Proteomes" id="UP000823749"/>
    </source>
</evidence>
<evidence type="ECO:0000256" key="5">
    <source>
        <dbReference type="ARBA" id="ARBA00023277"/>
    </source>
</evidence>
<dbReference type="PANTHER" id="PTHR30246:SF1">
    <property type="entry name" value="2-DEHYDRO-3-DEOXY-6-PHOSPHOGALACTONATE ALDOLASE-RELATED"/>
    <property type="match status" value="1"/>
</dbReference>
<comment type="subunit">
    <text evidence="3">Homotrimer.</text>
</comment>
<dbReference type="InterPro" id="IPR000887">
    <property type="entry name" value="Aldlse_KDPG_KHG"/>
</dbReference>
<gene>
    <name evidence="6" type="ORF">RHGRI_001082</name>
</gene>
<dbReference type="Pfam" id="PF01081">
    <property type="entry name" value="Aldolase"/>
    <property type="match status" value="1"/>
</dbReference>
<keyword evidence="4" id="KW-0456">Lyase</keyword>
<accession>A0AAV6LJB8</accession>
<dbReference type="CDD" id="cd00452">
    <property type="entry name" value="KDPG_aldolase"/>
    <property type="match status" value="1"/>
</dbReference>
<dbReference type="EMBL" id="JACTNZ010000001">
    <property type="protein sequence ID" value="KAG5565071.1"/>
    <property type="molecule type" value="Genomic_DNA"/>
</dbReference>
<keyword evidence="7" id="KW-1185">Reference proteome</keyword>
<dbReference type="Proteomes" id="UP000823749">
    <property type="component" value="Chromosome 1"/>
</dbReference>
<comment type="caution">
    <text evidence="6">The sequence shown here is derived from an EMBL/GenBank/DDBJ whole genome shotgun (WGS) entry which is preliminary data.</text>
</comment>
<dbReference type="InterPro" id="IPR013785">
    <property type="entry name" value="Aldolase_TIM"/>
</dbReference>
<evidence type="ECO:0000256" key="3">
    <source>
        <dbReference type="ARBA" id="ARBA00011233"/>
    </source>
</evidence>
<proteinExistence type="inferred from homology"/>
<reference evidence="6" key="1">
    <citation type="submission" date="2020-08" db="EMBL/GenBank/DDBJ databases">
        <title>Plant Genome Project.</title>
        <authorList>
            <person name="Zhang R.-G."/>
        </authorList>
    </citation>
    <scope>NUCLEOTIDE SEQUENCE</scope>
    <source>
        <strain evidence="6">WSP0</strain>
        <tissue evidence="6">Leaf</tissue>
    </source>
</reference>
<dbReference type="PANTHER" id="PTHR30246">
    <property type="entry name" value="2-KETO-3-DEOXY-6-PHOSPHOGLUCONATE ALDOLASE"/>
    <property type="match status" value="1"/>
</dbReference>
<evidence type="ECO:0008006" key="8">
    <source>
        <dbReference type="Google" id="ProtNLM"/>
    </source>
</evidence>